<feature type="transmembrane region" description="Helical" evidence="1">
    <location>
        <begin position="301"/>
        <end position="317"/>
    </location>
</feature>
<keyword evidence="3" id="KW-1185">Reference proteome</keyword>
<keyword evidence="1" id="KW-0472">Membrane</keyword>
<keyword evidence="1" id="KW-0812">Transmembrane</keyword>
<organism evidence="2 3">
    <name type="scientific">Vibrio tetraodonis subsp. pristinus</name>
    <dbReference type="NCBI Taxonomy" id="2695891"/>
    <lineage>
        <taxon>Bacteria</taxon>
        <taxon>Pseudomonadati</taxon>
        <taxon>Pseudomonadota</taxon>
        <taxon>Gammaproteobacteria</taxon>
        <taxon>Vibrionales</taxon>
        <taxon>Vibrionaceae</taxon>
        <taxon>Vibrio</taxon>
    </lineage>
</organism>
<feature type="transmembrane region" description="Helical" evidence="1">
    <location>
        <begin position="137"/>
        <end position="153"/>
    </location>
</feature>
<evidence type="ECO:0008006" key="4">
    <source>
        <dbReference type="Google" id="ProtNLM"/>
    </source>
</evidence>
<dbReference type="RefSeq" id="WP_160931593.1">
    <property type="nucleotide sequence ID" value="NZ_WWEU01000006.1"/>
</dbReference>
<keyword evidence="1" id="KW-1133">Transmembrane helix</keyword>
<accession>A0A6L8LX71</accession>
<feature type="transmembrane region" description="Helical" evidence="1">
    <location>
        <begin position="159"/>
        <end position="185"/>
    </location>
</feature>
<dbReference type="Pfam" id="PF14897">
    <property type="entry name" value="EpsG"/>
    <property type="match status" value="1"/>
</dbReference>
<feature type="transmembrane region" description="Helical" evidence="1">
    <location>
        <begin position="272"/>
        <end position="289"/>
    </location>
</feature>
<feature type="transmembrane region" description="Helical" evidence="1">
    <location>
        <begin position="91"/>
        <end position="110"/>
    </location>
</feature>
<evidence type="ECO:0000313" key="3">
    <source>
        <dbReference type="Proteomes" id="UP000478571"/>
    </source>
</evidence>
<evidence type="ECO:0000313" key="2">
    <source>
        <dbReference type="EMBL" id="MYM60718.1"/>
    </source>
</evidence>
<name>A0A6L8LX71_9VIBR</name>
<protein>
    <recommendedName>
        <fullName evidence="4">EpsG family protein</fullName>
    </recommendedName>
</protein>
<feature type="transmembrane region" description="Helical" evidence="1">
    <location>
        <begin position="249"/>
        <end position="265"/>
    </location>
</feature>
<evidence type="ECO:0000256" key="1">
    <source>
        <dbReference type="SAM" id="Phobius"/>
    </source>
</evidence>
<reference evidence="2 3" key="1">
    <citation type="submission" date="2020-01" db="EMBL/GenBank/DDBJ databases">
        <title>Draft Genome Sequence of Vibrio sp. strain OCN044, Isolated from a Healthy Coral at Palmyra Atoll.</title>
        <authorList>
            <person name="Videau P."/>
            <person name="Loughran R."/>
            <person name="Esquivel A."/>
            <person name="Deadmond M."/>
            <person name="Paddock B.E."/>
            <person name="Saw J.H."/>
            <person name="Ushijima B."/>
        </authorList>
    </citation>
    <scope>NUCLEOTIDE SEQUENCE [LARGE SCALE GENOMIC DNA]</scope>
    <source>
        <strain evidence="2 3">OCN044</strain>
    </source>
</reference>
<comment type="caution">
    <text evidence="2">The sequence shown here is derived from an EMBL/GenBank/DDBJ whole genome shotgun (WGS) entry which is preliminary data.</text>
</comment>
<proteinExistence type="predicted"/>
<sequence>MFIYILFFLAFVLVSLCEWINKNKIATNLLCIFLIIGLSLLVALRVDVGTDYSSYVRIFEKVTSFYSSDYSGLEAGFISSISLFKSIGLNVNSYFGFFSFLPLMMIYYVSTKETKYLAIVMLIYFSDLFFYYNLSGFRQSIAMGFVFLSFIFIRDKNPWRFIFTILVSALFHKPAIVSLILYPMVCRLSHRFFYFTCLLIPIVIQVIIGFGFFDIIDSLSYFRNTSLYVSDGYNNSDIMNMLKGTIKRSFPIILLFIMMIMKLEYKNVFKSSVFKIYFLALVTYCSLYFSYPDLTVRLTSYWFVFMPLTIAIIFEYVKQKFQLFFLLLIFSYSFLSLYVYLCLDVYQYKTIGIF</sequence>
<feature type="transmembrane region" description="Helical" evidence="1">
    <location>
        <begin position="192"/>
        <end position="213"/>
    </location>
</feature>
<feature type="transmembrane region" description="Helical" evidence="1">
    <location>
        <begin position="324"/>
        <end position="341"/>
    </location>
</feature>
<feature type="transmembrane region" description="Helical" evidence="1">
    <location>
        <begin position="27"/>
        <end position="48"/>
    </location>
</feature>
<gene>
    <name evidence="2" type="ORF">GTG28_15930</name>
</gene>
<dbReference type="EMBL" id="WWEU01000006">
    <property type="protein sequence ID" value="MYM60718.1"/>
    <property type="molecule type" value="Genomic_DNA"/>
</dbReference>
<dbReference type="InterPro" id="IPR049458">
    <property type="entry name" value="EpsG-like"/>
</dbReference>
<dbReference type="Proteomes" id="UP000478571">
    <property type="component" value="Unassembled WGS sequence"/>
</dbReference>
<dbReference type="AlphaFoldDB" id="A0A6L8LX71"/>